<comment type="similarity">
    <text evidence="2 6">Belongs to the TGF-beta family.</text>
</comment>
<dbReference type="InterPro" id="IPR017948">
    <property type="entry name" value="TGFb_CS"/>
</dbReference>
<sequence length="108" mass="12539">MLQVYLLVDEELSDLAESEEIATKTVQIRKSVRVSIELSPHDLRRWWTADSVEGLMVEALLNGVNLAVHPQNTRRQAEIDFEDFNWDFIIAPLRYNAYICRGDCTRTE</sequence>
<dbReference type="AlphaFoldDB" id="A0A3P6SC90"/>
<keyword evidence="4 6" id="KW-0339">Growth factor</keyword>
<keyword evidence="3" id="KW-0964">Secreted</keyword>
<proteinExistence type="inferred from homology"/>
<accession>A0A3P6SC90</accession>
<protein>
    <recommendedName>
        <fullName evidence="7">TGF-beta family profile domain-containing protein</fullName>
    </recommendedName>
</protein>
<dbReference type="SUPFAM" id="SSF57501">
    <property type="entry name" value="Cystine-knot cytokines"/>
    <property type="match status" value="1"/>
</dbReference>
<dbReference type="Gene3D" id="2.10.90.10">
    <property type="entry name" value="Cystine-knot cytokines"/>
    <property type="match status" value="1"/>
</dbReference>
<feature type="domain" description="TGF-beta family profile" evidence="7">
    <location>
        <begin position="42"/>
        <end position="108"/>
    </location>
</feature>
<dbReference type="GO" id="GO:0005576">
    <property type="term" value="C:extracellular region"/>
    <property type="evidence" value="ECO:0007669"/>
    <property type="project" value="UniProtKB-SubCell"/>
</dbReference>
<dbReference type="Pfam" id="PF00019">
    <property type="entry name" value="TGF_beta"/>
    <property type="match status" value="1"/>
</dbReference>
<evidence type="ECO:0000256" key="1">
    <source>
        <dbReference type="ARBA" id="ARBA00004613"/>
    </source>
</evidence>
<dbReference type="OrthoDB" id="5948587at2759"/>
<evidence type="ECO:0000256" key="2">
    <source>
        <dbReference type="ARBA" id="ARBA00006656"/>
    </source>
</evidence>
<keyword evidence="9" id="KW-1185">Reference proteome</keyword>
<feature type="non-terminal residue" evidence="8">
    <location>
        <position position="108"/>
    </location>
</feature>
<evidence type="ECO:0000256" key="4">
    <source>
        <dbReference type="ARBA" id="ARBA00023030"/>
    </source>
</evidence>
<gene>
    <name evidence="8" type="ORF">CGOC_LOCUS6260</name>
</gene>
<dbReference type="GO" id="GO:0008083">
    <property type="term" value="F:growth factor activity"/>
    <property type="evidence" value="ECO:0007669"/>
    <property type="project" value="UniProtKB-KW"/>
</dbReference>
<keyword evidence="5" id="KW-1015">Disulfide bond</keyword>
<organism evidence="8 9">
    <name type="scientific">Cylicostephanus goldi</name>
    <name type="common">Nematode worm</name>
    <dbReference type="NCBI Taxonomy" id="71465"/>
    <lineage>
        <taxon>Eukaryota</taxon>
        <taxon>Metazoa</taxon>
        <taxon>Ecdysozoa</taxon>
        <taxon>Nematoda</taxon>
        <taxon>Chromadorea</taxon>
        <taxon>Rhabditida</taxon>
        <taxon>Rhabditina</taxon>
        <taxon>Rhabditomorpha</taxon>
        <taxon>Strongyloidea</taxon>
        <taxon>Strongylidae</taxon>
        <taxon>Cylicostephanus</taxon>
    </lineage>
</organism>
<dbReference type="InterPro" id="IPR001839">
    <property type="entry name" value="TGF-b_C"/>
</dbReference>
<dbReference type="Proteomes" id="UP000271889">
    <property type="component" value="Unassembled WGS sequence"/>
</dbReference>
<name>A0A3P6SC90_CYLGO</name>
<dbReference type="PROSITE" id="PS00250">
    <property type="entry name" value="TGF_BETA_1"/>
    <property type="match status" value="1"/>
</dbReference>
<evidence type="ECO:0000256" key="5">
    <source>
        <dbReference type="ARBA" id="ARBA00023157"/>
    </source>
</evidence>
<dbReference type="PROSITE" id="PS51362">
    <property type="entry name" value="TGF_BETA_2"/>
    <property type="match status" value="1"/>
</dbReference>
<evidence type="ECO:0000313" key="8">
    <source>
        <dbReference type="EMBL" id="VDK66973.1"/>
    </source>
</evidence>
<reference evidence="8 9" key="1">
    <citation type="submission" date="2018-11" db="EMBL/GenBank/DDBJ databases">
        <authorList>
            <consortium name="Pathogen Informatics"/>
        </authorList>
    </citation>
    <scope>NUCLEOTIDE SEQUENCE [LARGE SCALE GENOMIC DNA]</scope>
</reference>
<evidence type="ECO:0000259" key="7">
    <source>
        <dbReference type="PROSITE" id="PS51362"/>
    </source>
</evidence>
<evidence type="ECO:0000256" key="3">
    <source>
        <dbReference type="ARBA" id="ARBA00022525"/>
    </source>
</evidence>
<dbReference type="InterPro" id="IPR029034">
    <property type="entry name" value="Cystine-knot_cytokine"/>
</dbReference>
<evidence type="ECO:0000313" key="9">
    <source>
        <dbReference type="Proteomes" id="UP000271889"/>
    </source>
</evidence>
<dbReference type="EMBL" id="UYRV01020113">
    <property type="protein sequence ID" value="VDK66973.1"/>
    <property type="molecule type" value="Genomic_DNA"/>
</dbReference>
<evidence type="ECO:0000256" key="6">
    <source>
        <dbReference type="RuleBase" id="RU000354"/>
    </source>
</evidence>
<comment type="subcellular location">
    <subcellularLocation>
        <location evidence="1">Secreted</location>
    </subcellularLocation>
</comment>